<evidence type="ECO:0000313" key="7">
    <source>
        <dbReference type="EnsemblMetazoa" id="PPA20955.1"/>
    </source>
</evidence>
<dbReference type="Gene3D" id="3.10.129.10">
    <property type="entry name" value="Hotdog Thioesterase"/>
    <property type="match status" value="2"/>
</dbReference>
<evidence type="ECO:0000259" key="5">
    <source>
        <dbReference type="Pfam" id="PF01575"/>
    </source>
</evidence>
<comment type="subcellular location">
    <subcellularLocation>
        <location evidence="1">Peroxisome</location>
    </subcellularLocation>
</comment>
<feature type="domain" description="MaoC-like" evidence="5">
    <location>
        <begin position="170"/>
        <end position="285"/>
    </location>
</feature>
<dbReference type="InterPro" id="IPR029069">
    <property type="entry name" value="HotDog_dom_sf"/>
</dbReference>
<dbReference type="FunFam" id="3.10.129.10:FF:000013">
    <property type="entry name" value="Peroxisomal multifunctional enzyme type 2"/>
    <property type="match status" value="1"/>
</dbReference>
<dbReference type="OrthoDB" id="3592703at2759"/>
<proteinExistence type="inferred from homology"/>
<evidence type="ECO:0000259" key="6">
    <source>
        <dbReference type="Pfam" id="PF22622"/>
    </source>
</evidence>
<dbReference type="SUPFAM" id="SSF54637">
    <property type="entry name" value="Thioesterase/thiol ester dehydrase-isomerase"/>
    <property type="match status" value="2"/>
</dbReference>
<evidence type="ECO:0000256" key="3">
    <source>
        <dbReference type="ARBA" id="ARBA00023140"/>
    </source>
</evidence>
<evidence type="ECO:0000313" key="8">
    <source>
        <dbReference type="Proteomes" id="UP000005239"/>
    </source>
</evidence>
<dbReference type="GO" id="GO:0018812">
    <property type="term" value="F:3-hydroxyacyl-CoA dehydratase activity"/>
    <property type="evidence" value="ECO:0007669"/>
    <property type="project" value="UniProtKB-ARBA"/>
</dbReference>
<dbReference type="GO" id="GO:0005777">
    <property type="term" value="C:peroxisome"/>
    <property type="evidence" value="ECO:0000318"/>
    <property type="project" value="GO_Central"/>
</dbReference>
<dbReference type="CDD" id="cd03448">
    <property type="entry name" value="HDE_HSD"/>
    <property type="match status" value="1"/>
</dbReference>
<dbReference type="Pfam" id="PF01575">
    <property type="entry name" value="MaoC_dehydratas"/>
    <property type="match status" value="1"/>
</dbReference>
<evidence type="ECO:0000256" key="1">
    <source>
        <dbReference type="ARBA" id="ARBA00004275"/>
    </source>
</evidence>
<dbReference type="InterPro" id="IPR054357">
    <property type="entry name" value="MFE-2_N"/>
</dbReference>
<dbReference type="InterPro" id="IPR002539">
    <property type="entry name" value="MaoC-like_dom"/>
</dbReference>
<dbReference type="GO" id="GO:0003857">
    <property type="term" value="F:(3S)-3-hydroxyacyl-CoA dehydrogenase (NAD+) activity"/>
    <property type="evidence" value="ECO:0000318"/>
    <property type="project" value="GO_Central"/>
</dbReference>
<sequence length="373" mass="41457">MRRAFSTVAWDVARAKQHVFTPVEYRYTTRDAIMYALSVGCKAKEDLRYLYEDAPAFMPLPTFIVAPGMKHTGLRRWPGLNVDMRHLLHGEQYVELFAPIPAEGAFLSEKRIVDVLDKGSGALIMTEVTTYDKSSGTKLAKQQICAFQVGSGNFGGDRTSSHTMKGADIPKRPADKIITESTSEEQHALYRLGAGDMNPLHIDPAAARISGFSSPILHGLCTMGFASRHVLKAFANNDASLFKAIKVRFASPVLPGQTLETHMWNEGGRIVFETKVKETGKTVVSNGYMQLHQKDNCAIGFSYLCCKNEYVGADPEKFVNPGRSRRGIAMRDAWKFSNVIWTGAFVCECWALFSVLYGSAWCCDKEVLRMPSE</sequence>
<accession>A0A2A6B5H5</accession>
<name>A0A2A6B5H5_PRIPA</name>
<evidence type="ECO:0000256" key="4">
    <source>
        <dbReference type="ARBA" id="ARBA00023239"/>
    </source>
</evidence>
<dbReference type="EnsemblMetazoa" id="PPA20955.1">
    <property type="protein sequence ID" value="PPA20955.1"/>
    <property type="gene ID" value="WBGene00110509"/>
</dbReference>
<dbReference type="GO" id="GO:0044594">
    <property type="term" value="F:17-beta-hydroxysteroid dehydrogenase (NAD+) activity"/>
    <property type="evidence" value="ECO:0000318"/>
    <property type="project" value="GO_Central"/>
</dbReference>
<dbReference type="AlphaFoldDB" id="A0A2A6B5H5"/>
<accession>A0A8R1UD51</accession>
<reference evidence="8" key="1">
    <citation type="journal article" date="2008" name="Nat. Genet.">
        <title>The Pristionchus pacificus genome provides a unique perspective on nematode lifestyle and parasitism.</title>
        <authorList>
            <person name="Dieterich C."/>
            <person name="Clifton S.W."/>
            <person name="Schuster L.N."/>
            <person name="Chinwalla A."/>
            <person name="Delehaunty K."/>
            <person name="Dinkelacker I."/>
            <person name="Fulton L."/>
            <person name="Fulton R."/>
            <person name="Godfrey J."/>
            <person name="Minx P."/>
            <person name="Mitreva M."/>
            <person name="Roeseler W."/>
            <person name="Tian H."/>
            <person name="Witte H."/>
            <person name="Yang S.P."/>
            <person name="Wilson R.K."/>
            <person name="Sommer R.J."/>
        </authorList>
    </citation>
    <scope>NUCLEOTIDE SEQUENCE [LARGE SCALE GENOMIC DNA]</scope>
    <source>
        <strain evidence="8">PS312</strain>
    </source>
</reference>
<dbReference type="PANTHER" id="PTHR13078:SF56">
    <property type="entry name" value="PEROXISOMAL MULTIFUNCTIONAL ENZYME TYPE 2"/>
    <property type="match status" value="1"/>
</dbReference>
<keyword evidence="8" id="KW-1185">Reference proteome</keyword>
<dbReference type="GO" id="GO:0006635">
    <property type="term" value="P:fatty acid beta-oxidation"/>
    <property type="evidence" value="ECO:0000318"/>
    <property type="project" value="GO_Central"/>
</dbReference>
<protein>
    <submittedName>
        <fullName evidence="7">Uncharacterized protein</fullName>
    </submittedName>
</protein>
<feature type="domain" description="Peroxisomal multifunctional enzyme type 2-like N-terminal" evidence="6">
    <location>
        <begin position="25"/>
        <end position="150"/>
    </location>
</feature>
<dbReference type="GO" id="GO:0004300">
    <property type="term" value="F:enoyl-CoA hydratase activity"/>
    <property type="evidence" value="ECO:0000318"/>
    <property type="project" value="GO_Central"/>
</dbReference>
<dbReference type="Pfam" id="PF22622">
    <property type="entry name" value="MFE-2_hydrat-2_N"/>
    <property type="match status" value="1"/>
</dbReference>
<evidence type="ECO:0000256" key="2">
    <source>
        <dbReference type="ARBA" id="ARBA00006484"/>
    </source>
</evidence>
<dbReference type="PANTHER" id="PTHR13078">
    <property type="entry name" value="PEROXISOMAL MULTIFUNCTIONAL ENZYME TYPE 2-RELATED"/>
    <property type="match status" value="1"/>
</dbReference>
<keyword evidence="4" id="KW-0456">Lyase</keyword>
<reference evidence="7" key="2">
    <citation type="submission" date="2022-06" db="UniProtKB">
        <authorList>
            <consortium name="EnsemblMetazoa"/>
        </authorList>
    </citation>
    <scope>IDENTIFICATION</scope>
    <source>
        <strain evidence="7">PS312</strain>
    </source>
</reference>
<comment type="similarity">
    <text evidence="2">Belongs to the short-chain dehydrogenases/reductases (SDR) family.</text>
</comment>
<organism evidence="7 8">
    <name type="scientific">Pristionchus pacificus</name>
    <name type="common">Parasitic nematode worm</name>
    <dbReference type="NCBI Taxonomy" id="54126"/>
    <lineage>
        <taxon>Eukaryota</taxon>
        <taxon>Metazoa</taxon>
        <taxon>Ecdysozoa</taxon>
        <taxon>Nematoda</taxon>
        <taxon>Chromadorea</taxon>
        <taxon>Rhabditida</taxon>
        <taxon>Rhabditina</taxon>
        <taxon>Diplogasteromorpha</taxon>
        <taxon>Diplogasteroidea</taxon>
        <taxon>Neodiplogasteridae</taxon>
        <taxon>Pristionchus</taxon>
    </lineage>
</organism>
<keyword evidence="3" id="KW-0576">Peroxisome</keyword>
<gene>
    <name evidence="7" type="primary">WBGene00110509</name>
</gene>
<dbReference type="Proteomes" id="UP000005239">
    <property type="component" value="Unassembled WGS sequence"/>
</dbReference>